<dbReference type="GO" id="GO:0005975">
    <property type="term" value="P:carbohydrate metabolic process"/>
    <property type="evidence" value="ECO:0007669"/>
    <property type="project" value="InterPro"/>
</dbReference>
<keyword evidence="2" id="KW-0479">Metal-binding</keyword>
<evidence type="ECO:0000256" key="4">
    <source>
        <dbReference type="ARBA" id="ARBA00022842"/>
    </source>
</evidence>
<dbReference type="GO" id="GO:0019213">
    <property type="term" value="F:deacetylase activity"/>
    <property type="evidence" value="ECO:0007669"/>
    <property type="project" value="TreeGrafter"/>
</dbReference>
<dbReference type="Proteomes" id="UP000683246">
    <property type="component" value="Chromosome"/>
</dbReference>
<dbReference type="InterPro" id="IPR011330">
    <property type="entry name" value="Glyco_hydro/deAcase_b/a-brl"/>
</dbReference>
<sequence length="288" mass="33313">MNKRYLIINGDDFGMCHGANEAIMNMYHDKVISSASVMVVCPWFEEAAAFLREHPECDIGLHLTFTSEWKKYKWGPISQRDTSSLMDKAGYFYTDCMAFETNSNQEHVMHEMEAQIHKATQAGITLNNIDNHMGSLYGLMTGKSYLPHVFSKCGDLQLGFRFPKHLPDTRQNNTSPTMVQNMERLCALAQHKGVPLIDHLVEYPFHMQEHETYASLKEMVIDKIRHLKPGISELYIHPSIPCNEIKHINPSWEKRVMEYRLFYEEALWNTIDREGIEVIGWGDLNTII</sequence>
<gene>
    <name evidence="6" type="ORF">HZI73_20825</name>
</gene>
<dbReference type="CDD" id="cd10802">
    <property type="entry name" value="YdjC_TTHB029_like"/>
    <property type="match status" value="1"/>
</dbReference>
<dbReference type="PANTHER" id="PTHR31609">
    <property type="entry name" value="YDJC DEACETYLASE FAMILY MEMBER"/>
    <property type="match status" value="1"/>
</dbReference>
<evidence type="ECO:0000313" key="7">
    <source>
        <dbReference type="Proteomes" id="UP000683246"/>
    </source>
</evidence>
<evidence type="ECO:0000256" key="2">
    <source>
        <dbReference type="ARBA" id="ARBA00022723"/>
    </source>
</evidence>
<evidence type="ECO:0000256" key="3">
    <source>
        <dbReference type="ARBA" id="ARBA00022801"/>
    </source>
</evidence>
<dbReference type="EMBL" id="CP058649">
    <property type="protein sequence ID" value="QUI24597.1"/>
    <property type="molecule type" value="Genomic_DNA"/>
</dbReference>
<dbReference type="Pfam" id="PF04794">
    <property type="entry name" value="YdjC"/>
    <property type="match status" value="1"/>
</dbReference>
<dbReference type="GO" id="GO:0046872">
    <property type="term" value="F:metal ion binding"/>
    <property type="evidence" value="ECO:0007669"/>
    <property type="project" value="UniProtKB-KW"/>
</dbReference>
<dbReference type="PANTHER" id="PTHR31609:SF1">
    <property type="entry name" value="CARBOHYDRATE DEACETYLASE"/>
    <property type="match status" value="1"/>
</dbReference>
<evidence type="ECO:0000256" key="1">
    <source>
        <dbReference type="ARBA" id="ARBA00001946"/>
    </source>
</evidence>
<dbReference type="InterPro" id="IPR006879">
    <property type="entry name" value="YdjC-like"/>
</dbReference>
<evidence type="ECO:0000313" key="6">
    <source>
        <dbReference type="EMBL" id="QUI24597.1"/>
    </source>
</evidence>
<dbReference type="AlphaFoldDB" id="A0A8J8SIM3"/>
<keyword evidence="3" id="KW-0378">Hydrolase</keyword>
<reference evidence="6" key="1">
    <citation type="submission" date="2020-07" db="EMBL/GenBank/DDBJ databases">
        <title>Vallitalea pronyensis genome.</title>
        <authorList>
            <person name="Postec A."/>
        </authorList>
    </citation>
    <scope>NUCLEOTIDE SEQUENCE</scope>
    <source>
        <strain evidence="6">FatNI3</strain>
    </source>
</reference>
<keyword evidence="7" id="KW-1185">Reference proteome</keyword>
<keyword evidence="4" id="KW-0460">Magnesium</keyword>
<accession>A0A8J8SIM3</accession>
<organism evidence="6 7">
    <name type="scientific">Vallitalea pronyensis</name>
    <dbReference type="NCBI Taxonomy" id="1348613"/>
    <lineage>
        <taxon>Bacteria</taxon>
        <taxon>Bacillati</taxon>
        <taxon>Bacillota</taxon>
        <taxon>Clostridia</taxon>
        <taxon>Lachnospirales</taxon>
        <taxon>Vallitaleaceae</taxon>
        <taxon>Vallitalea</taxon>
    </lineage>
</organism>
<dbReference type="KEGG" id="vpy:HZI73_20825"/>
<dbReference type="RefSeq" id="WP_212695289.1">
    <property type="nucleotide sequence ID" value="NZ_CP058649.1"/>
</dbReference>
<keyword evidence="5" id="KW-0119">Carbohydrate metabolism</keyword>
<comment type="cofactor">
    <cofactor evidence="1">
        <name>Mg(2+)</name>
        <dbReference type="ChEBI" id="CHEBI:18420"/>
    </cofactor>
</comment>
<name>A0A8J8SIM3_9FIRM</name>
<dbReference type="SUPFAM" id="SSF88713">
    <property type="entry name" value="Glycoside hydrolase/deacetylase"/>
    <property type="match status" value="1"/>
</dbReference>
<dbReference type="Gene3D" id="3.20.20.370">
    <property type="entry name" value="Glycoside hydrolase/deacetylase"/>
    <property type="match status" value="1"/>
</dbReference>
<protein>
    <submittedName>
        <fullName evidence="6">ChbG/HpnK family deacetylase</fullName>
    </submittedName>
</protein>
<proteinExistence type="predicted"/>
<dbReference type="GO" id="GO:0016787">
    <property type="term" value="F:hydrolase activity"/>
    <property type="evidence" value="ECO:0007669"/>
    <property type="project" value="UniProtKB-KW"/>
</dbReference>
<evidence type="ECO:0000256" key="5">
    <source>
        <dbReference type="ARBA" id="ARBA00023277"/>
    </source>
</evidence>